<evidence type="ECO:0000313" key="5">
    <source>
        <dbReference type="Proteomes" id="UP000070700"/>
    </source>
</evidence>
<protein>
    <recommendedName>
        <fullName evidence="3">SMODS and SLOG-associating 2TM effector domain-containing protein</fullName>
    </recommendedName>
</protein>
<feature type="transmembrane region" description="Helical" evidence="2">
    <location>
        <begin position="152"/>
        <end position="173"/>
    </location>
</feature>
<reference evidence="4 5" key="1">
    <citation type="submission" date="2015-10" db="EMBL/GenBank/DDBJ databases">
        <title>Full genome of DAOMC 229536 Phialocephala scopiformis, a fungal endophyte of spruce producing the potent anti-insectan compound rugulosin.</title>
        <authorList>
            <consortium name="DOE Joint Genome Institute"/>
            <person name="Walker A.K."/>
            <person name="Frasz S.L."/>
            <person name="Seifert K.A."/>
            <person name="Miller J.D."/>
            <person name="Mondo S.J."/>
            <person name="Labutti K."/>
            <person name="Lipzen A."/>
            <person name="Dockter R."/>
            <person name="Kennedy M."/>
            <person name="Grigoriev I.V."/>
            <person name="Spatafora J.W."/>
        </authorList>
    </citation>
    <scope>NUCLEOTIDE SEQUENCE [LARGE SCALE GENOMIC DNA]</scope>
    <source>
        <strain evidence="4 5">CBS 120377</strain>
    </source>
</reference>
<dbReference type="InterPro" id="IPR041622">
    <property type="entry name" value="SLATT_fungi"/>
</dbReference>
<gene>
    <name evidence="4" type="ORF">LY89DRAFT_687368</name>
</gene>
<accession>A0A194X1Q1</accession>
<dbReference type="OrthoDB" id="5398270at2759"/>
<dbReference type="InParanoid" id="A0A194X1Q1"/>
<evidence type="ECO:0000256" key="1">
    <source>
        <dbReference type="SAM" id="MobiDB-lite"/>
    </source>
</evidence>
<name>A0A194X1Q1_MOLSC</name>
<feature type="transmembrane region" description="Helical" evidence="2">
    <location>
        <begin position="179"/>
        <end position="198"/>
    </location>
</feature>
<organism evidence="4 5">
    <name type="scientific">Mollisia scopiformis</name>
    <name type="common">Conifer needle endophyte fungus</name>
    <name type="synonym">Phialocephala scopiformis</name>
    <dbReference type="NCBI Taxonomy" id="149040"/>
    <lineage>
        <taxon>Eukaryota</taxon>
        <taxon>Fungi</taxon>
        <taxon>Dikarya</taxon>
        <taxon>Ascomycota</taxon>
        <taxon>Pezizomycotina</taxon>
        <taxon>Leotiomycetes</taxon>
        <taxon>Helotiales</taxon>
        <taxon>Mollisiaceae</taxon>
        <taxon>Mollisia</taxon>
    </lineage>
</organism>
<feature type="compositionally biased region" description="Low complexity" evidence="1">
    <location>
        <begin position="36"/>
        <end position="46"/>
    </location>
</feature>
<feature type="compositionally biased region" description="Basic and acidic residues" evidence="1">
    <location>
        <begin position="65"/>
        <end position="75"/>
    </location>
</feature>
<keyword evidence="2" id="KW-0472">Membrane</keyword>
<evidence type="ECO:0000259" key="3">
    <source>
        <dbReference type="Pfam" id="PF18142"/>
    </source>
</evidence>
<keyword evidence="5" id="KW-1185">Reference proteome</keyword>
<feature type="compositionally biased region" description="Pro residues" evidence="1">
    <location>
        <begin position="1"/>
        <end position="10"/>
    </location>
</feature>
<proteinExistence type="predicted"/>
<dbReference type="KEGG" id="psco:LY89DRAFT_687368"/>
<feature type="compositionally biased region" description="Polar residues" evidence="1">
    <location>
        <begin position="49"/>
        <end position="63"/>
    </location>
</feature>
<dbReference type="PANTHER" id="PTHR38793:SF3">
    <property type="entry name" value="SMODS AND SLOG-ASSOCIATING 2TM EFFECTOR DOMAIN-CONTAINING PROTEIN"/>
    <property type="match status" value="1"/>
</dbReference>
<dbReference type="AlphaFoldDB" id="A0A194X1Q1"/>
<feature type="region of interest" description="Disordered" evidence="1">
    <location>
        <begin position="1"/>
        <end position="23"/>
    </location>
</feature>
<dbReference type="RefSeq" id="XP_018068473.1">
    <property type="nucleotide sequence ID" value="XM_018215483.1"/>
</dbReference>
<feature type="region of interest" description="Disordered" evidence="1">
    <location>
        <begin position="36"/>
        <end position="83"/>
    </location>
</feature>
<dbReference type="Pfam" id="PF18142">
    <property type="entry name" value="SLATT_fungal"/>
    <property type="match status" value="1"/>
</dbReference>
<keyword evidence="2" id="KW-0812">Transmembrane</keyword>
<dbReference type="EMBL" id="KQ947421">
    <property type="protein sequence ID" value="KUJ14118.1"/>
    <property type="molecule type" value="Genomic_DNA"/>
</dbReference>
<dbReference type="GeneID" id="28825209"/>
<dbReference type="NCBIfam" id="NF033635">
    <property type="entry name" value="SLATT_fungal"/>
    <property type="match status" value="1"/>
</dbReference>
<feature type="domain" description="SMODS and SLOG-associating 2TM effector" evidence="3">
    <location>
        <begin position="136"/>
        <end position="262"/>
    </location>
</feature>
<feature type="compositionally biased region" description="Low complexity" evidence="1">
    <location>
        <begin position="11"/>
        <end position="22"/>
    </location>
</feature>
<evidence type="ECO:0000313" key="4">
    <source>
        <dbReference type="EMBL" id="KUJ14118.1"/>
    </source>
</evidence>
<sequence length="284" mass="31039">MSSSTPPPPKSSAKSPTFTPSTLTDAYKTGYTAASAISSSTSQAPTMTLPKSLNDTISSTSGYFSEKHPEEHTAEIYDSPPEGMSHDPVVLFHTALGIPPPKPAKPVKATKKNPHPPAPPPKPKLTPANKGVYHQVLQMERVSRWKYRSCDAIVTIAMFLQIIVGASVTAFGAGSASHILITAFGAANTALASLLAVLKSQGLPNRIRQDWNCWRELREYIEEKEREIEMVYAGRIGDGSQVELKDVWDIVKGIERRYNTVRLTCEANRPDTYIKVPPATELPK</sequence>
<dbReference type="PANTHER" id="PTHR38793">
    <property type="entry name" value="SLATT_FUNGAL DOMAIN-CONTAINING PROTEIN-RELATED"/>
    <property type="match status" value="1"/>
</dbReference>
<feature type="region of interest" description="Disordered" evidence="1">
    <location>
        <begin position="101"/>
        <end position="128"/>
    </location>
</feature>
<evidence type="ECO:0000256" key="2">
    <source>
        <dbReference type="SAM" id="Phobius"/>
    </source>
</evidence>
<dbReference type="Proteomes" id="UP000070700">
    <property type="component" value="Unassembled WGS sequence"/>
</dbReference>
<keyword evidence="2" id="KW-1133">Transmembrane helix</keyword>
<feature type="compositionally biased region" description="Pro residues" evidence="1">
    <location>
        <begin position="115"/>
        <end position="124"/>
    </location>
</feature>